<dbReference type="EMBL" id="CP029701">
    <property type="protein sequence ID" value="QHV64059.1"/>
    <property type="molecule type" value="Genomic_DNA"/>
</dbReference>
<gene>
    <name evidence="1" type="ORF">DMI76_12130</name>
</gene>
<sequence length="84" mass="9588">MAWAIGTGNFQPEWFGVPLPPCGCRSCEEPGEILFRKERRDKVHGKEGKCRRGGLLPKRDGEDFFRQEAGCPRSTYDRTVARVF</sequence>
<evidence type="ECO:0000313" key="1">
    <source>
        <dbReference type="EMBL" id="QHV64059.1"/>
    </source>
</evidence>
<dbReference type="Proteomes" id="UP000642553">
    <property type="component" value="Chromosome"/>
</dbReference>
<accession>A0AAE7BH84</accession>
<dbReference type="AlphaFoldDB" id="A0AAE7BH84"/>
<evidence type="ECO:0000313" key="2">
    <source>
        <dbReference type="Proteomes" id="UP000642553"/>
    </source>
</evidence>
<protein>
    <submittedName>
        <fullName evidence="1">Uncharacterized protein</fullName>
    </submittedName>
</protein>
<organism evidence="1 2">
    <name type="scientific">Akkermansia massiliensis</name>
    <dbReference type="NCBI Taxonomy" id="2927224"/>
    <lineage>
        <taxon>Bacteria</taxon>
        <taxon>Pseudomonadati</taxon>
        <taxon>Verrucomicrobiota</taxon>
        <taxon>Verrucomicrobiia</taxon>
        <taxon>Verrucomicrobiales</taxon>
        <taxon>Akkermansiaceae</taxon>
        <taxon>Akkermansia</taxon>
    </lineage>
</organism>
<name>A0AAE7BH84_9BACT</name>
<reference evidence="1" key="1">
    <citation type="submission" date="2018-05" db="EMBL/GenBank/DDBJ databases">
        <title>Complete genome sequnece of Akkermansia muciniphila EB-AMDK-40.</title>
        <authorList>
            <person name="Nam Y.-D."/>
            <person name="Chung W.-H."/>
            <person name="Park Y.S."/>
            <person name="Kang J."/>
        </authorList>
    </citation>
    <scope>NUCLEOTIDE SEQUENCE</scope>
    <source>
        <strain evidence="1">EB-AMDK-40</strain>
    </source>
</reference>
<proteinExistence type="predicted"/>